<gene>
    <name evidence="12 16" type="primary">dapA</name>
    <name evidence="16" type="ORF">NM125_10805</name>
</gene>
<evidence type="ECO:0000256" key="14">
    <source>
        <dbReference type="PIRSR" id="PIRSR001365-1"/>
    </source>
</evidence>
<name>A0A9X2L4C5_9BACT</name>
<dbReference type="PROSITE" id="PS00665">
    <property type="entry name" value="DHDPS_1"/>
    <property type="match status" value="1"/>
</dbReference>
<dbReference type="GO" id="GO:0005829">
    <property type="term" value="C:cytosol"/>
    <property type="evidence" value="ECO:0007669"/>
    <property type="project" value="TreeGrafter"/>
</dbReference>
<evidence type="ECO:0000256" key="5">
    <source>
        <dbReference type="ARBA" id="ARBA00022490"/>
    </source>
</evidence>
<dbReference type="SUPFAM" id="SSF51569">
    <property type="entry name" value="Aldolase"/>
    <property type="match status" value="1"/>
</dbReference>
<dbReference type="Gene3D" id="3.20.20.70">
    <property type="entry name" value="Aldolase class I"/>
    <property type="match status" value="1"/>
</dbReference>
<dbReference type="PIRSF" id="PIRSF001365">
    <property type="entry name" value="DHDPS"/>
    <property type="match status" value="1"/>
</dbReference>
<comment type="subcellular location">
    <subcellularLocation>
        <location evidence="12">Cytoplasm</location>
    </subcellularLocation>
</comment>
<comment type="similarity">
    <text evidence="3 12 13">Belongs to the DapA family.</text>
</comment>
<evidence type="ECO:0000256" key="7">
    <source>
        <dbReference type="ARBA" id="ARBA00022915"/>
    </source>
</evidence>
<sequence>MENFPLWTAIVTPMNTDGSVDYDSFEQLLRKQEEAGNGVLILGSTGEGLNLNEEEKREVVEFTKDLNLDVPVMIGVGGFNLPAQVDFIHFCNEIKPDALLLVTPLYAKPGAEGQFEWFSELMAETDVPCMLYNVPSRTGVKMHPSVPARLSKEFDHLMGVKEASGSVEEFKAFRREAPDVKFYSGDDGMTPAFSKEGGIGLVSVASNVWPKATHKYVELCLKGETEGLFPLWKNATDALFKAPNPVPVKVLLGKKNWIATDTVRLPLSLGDISEEVEANLAQADEDIAAWLAKQ</sequence>
<comment type="subunit">
    <text evidence="12">Homotetramer; dimer of dimers.</text>
</comment>
<keyword evidence="7 12" id="KW-0220">Diaminopimelate biosynthesis</keyword>
<dbReference type="PANTHER" id="PTHR12128:SF66">
    <property type="entry name" value="4-HYDROXY-2-OXOGLUTARATE ALDOLASE, MITOCHONDRIAL"/>
    <property type="match status" value="1"/>
</dbReference>
<evidence type="ECO:0000256" key="3">
    <source>
        <dbReference type="ARBA" id="ARBA00007592"/>
    </source>
</evidence>
<evidence type="ECO:0000256" key="4">
    <source>
        <dbReference type="ARBA" id="ARBA00012086"/>
    </source>
</evidence>
<dbReference type="RefSeq" id="WP_255134941.1">
    <property type="nucleotide sequence ID" value="NZ_JANDBC010000002.1"/>
</dbReference>
<feature type="binding site" evidence="12 15">
    <location>
        <position position="202"/>
    </location>
    <ligand>
        <name>pyruvate</name>
        <dbReference type="ChEBI" id="CHEBI:15361"/>
    </ligand>
</feature>
<dbReference type="InterPro" id="IPR013785">
    <property type="entry name" value="Aldolase_TIM"/>
</dbReference>
<dbReference type="GO" id="GO:0008840">
    <property type="term" value="F:4-hydroxy-tetrahydrodipicolinate synthase activity"/>
    <property type="evidence" value="ECO:0007669"/>
    <property type="project" value="UniProtKB-UniRule"/>
</dbReference>
<dbReference type="EMBL" id="JANDBC010000002">
    <property type="protein sequence ID" value="MCP9292067.1"/>
    <property type="molecule type" value="Genomic_DNA"/>
</dbReference>
<evidence type="ECO:0000256" key="9">
    <source>
        <dbReference type="ARBA" id="ARBA00023239"/>
    </source>
</evidence>
<keyword evidence="9 12" id="KW-0456">Lyase</keyword>
<dbReference type="PRINTS" id="PR00146">
    <property type="entry name" value="DHPICSNTHASE"/>
</dbReference>
<dbReference type="SMART" id="SM01130">
    <property type="entry name" value="DHDPS"/>
    <property type="match status" value="1"/>
</dbReference>
<evidence type="ECO:0000256" key="8">
    <source>
        <dbReference type="ARBA" id="ARBA00023154"/>
    </source>
</evidence>
<dbReference type="InterPro" id="IPR020624">
    <property type="entry name" value="Schiff_base-form_aldolases_CS"/>
</dbReference>
<feature type="site" description="Part of a proton relay during catalysis" evidence="12">
    <location>
        <position position="106"/>
    </location>
</feature>
<feature type="active site" description="Schiff-base intermediate with substrate" evidence="12 14">
    <location>
        <position position="161"/>
    </location>
</feature>
<evidence type="ECO:0000256" key="15">
    <source>
        <dbReference type="PIRSR" id="PIRSR001365-2"/>
    </source>
</evidence>
<evidence type="ECO:0000256" key="6">
    <source>
        <dbReference type="ARBA" id="ARBA00022605"/>
    </source>
</evidence>
<keyword evidence="5 12" id="KW-0963">Cytoplasm</keyword>
<dbReference type="PROSITE" id="PS00666">
    <property type="entry name" value="DHDPS_2"/>
    <property type="match status" value="1"/>
</dbReference>
<evidence type="ECO:0000256" key="10">
    <source>
        <dbReference type="ARBA" id="ARBA00023270"/>
    </source>
</evidence>
<dbReference type="AlphaFoldDB" id="A0A9X2L4C5"/>
<comment type="pathway">
    <text evidence="2 12">Amino-acid biosynthesis; L-lysine biosynthesis via DAP pathway; (S)-tetrahydrodipicolinate from L-aspartate: step 3/4.</text>
</comment>
<dbReference type="InterPro" id="IPR020625">
    <property type="entry name" value="Schiff_base-form_aldolases_AS"/>
</dbReference>
<keyword evidence="6 12" id="KW-0028">Amino-acid biosynthesis</keyword>
<dbReference type="Pfam" id="PF00701">
    <property type="entry name" value="DHDPS"/>
    <property type="match status" value="1"/>
</dbReference>
<comment type="caution">
    <text evidence="12">Was originally thought to be a dihydrodipicolinate synthase (DHDPS), catalyzing the condensation of (S)-aspartate-beta-semialdehyde [(S)-ASA] and pyruvate to dihydrodipicolinate (DHDP). However, it was shown in E.coli that the product of the enzymatic reaction is not dihydrodipicolinate but in fact (4S)-4-hydroxy-2,3,4,5-tetrahydro-(2S)-dipicolinic acid (HTPA), and that the consecutive dehydration reaction leading to DHDP is not spontaneous but catalyzed by DapB.</text>
</comment>
<dbReference type="HAMAP" id="MF_00418">
    <property type="entry name" value="DapA"/>
    <property type="match status" value="1"/>
</dbReference>
<evidence type="ECO:0000256" key="1">
    <source>
        <dbReference type="ARBA" id="ARBA00003294"/>
    </source>
</evidence>
<evidence type="ECO:0000256" key="12">
    <source>
        <dbReference type="HAMAP-Rule" id="MF_00418"/>
    </source>
</evidence>
<dbReference type="InterPro" id="IPR002220">
    <property type="entry name" value="DapA-like"/>
</dbReference>
<dbReference type="EC" id="4.3.3.7" evidence="4 12"/>
<comment type="caution">
    <text evidence="16">The sequence shown here is derived from an EMBL/GenBank/DDBJ whole genome shotgun (WGS) entry which is preliminary data.</text>
</comment>
<keyword evidence="17" id="KW-1185">Reference proteome</keyword>
<evidence type="ECO:0000256" key="2">
    <source>
        <dbReference type="ARBA" id="ARBA00005120"/>
    </source>
</evidence>
<reference evidence="16" key="1">
    <citation type="submission" date="2022-06" db="EMBL/GenBank/DDBJ databases">
        <title>Gracilimonas sp. CAU 1638 isolated from sea sediment.</title>
        <authorList>
            <person name="Kim W."/>
        </authorList>
    </citation>
    <scope>NUCLEOTIDE SEQUENCE</scope>
    <source>
        <strain evidence="16">CAU 1638</strain>
    </source>
</reference>
<dbReference type="NCBIfam" id="TIGR00674">
    <property type="entry name" value="dapA"/>
    <property type="match status" value="1"/>
</dbReference>
<dbReference type="PANTHER" id="PTHR12128">
    <property type="entry name" value="DIHYDRODIPICOLINATE SYNTHASE"/>
    <property type="match status" value="1"/>
</dbReference>
<comment type="function">
    <text evidence="1 12">Catalyzes the condensation of (S)-aspartate-beta-semialdehyde [(S)-ASA] and pyruvate to 4-hydroxy-tetrahydrodipicolinate (HTPA).</text>
</comment>
<dbReference type="InterPro" id="IPR005263">
    <property type="entry name" value="DapA"/>
</dbReference>
<keyword evidence="8 12" id="KW-0457">Lysine biosynthesis</keyword>
<protein>
    <recommendedName>
        <fullName evidence="4 12">4-hydroxy-tetrahydrodipicolinate synthase</fullName>
        <shortName evidence="12">HTPA synthase</shortName>
        <ecNumber evidence="4 12">4.3.3.7</ecNumber>
    </recommendedName>
</protein>
<organism evidence="16 17">
    <name type="scientific">Gracilimonas sediminicola</name>
    <dbReference type="NCBI Taxonomy" id="2952158"/>
    <lineage>
        <taxon>Bacteria</taxon>
        <taxon>Pseudomonadati</taxon>
        <taxon>Balneolota</taxon>
        <taxon>Balneolia</taxon>
        <taxon>Balneolales</taxon>
        <taxon>Balneolaceae</taxon>
        <taxon>Gracilimonas</taxon>
    </lineage>
</organism>
<feature type="binding site" evidence="12 15">
    <location>
        <position position="45"/>
    </location>
    <ligand>
        <name>pyruvate</name>
        <dbReference type="ChEBI" id="CHEBI:15361"/>
    </ligand>
</feature>
<feature type="site" description="Part of a proton relay during catalysis" evidence="12">
    <location>
        <position position="44"/>
    </location>
</feature>
<accession>A0A9X2L4C5</accession>
<comment type="catalytic activity">
    <reaction evidence="11 12">
        <text>L-aspartate 4-semialdehyde + pyruvate = (2S,4S)-4-hydroxy-2,3,4,5-tetrahydrodipicolinate + H2O + H(+)</text>
        <dbReference type="Rhea" id="RHEA:34171"/>
        <dbReference type="ChEBI" id="CHEBI:15361"/>
        <dbReference type="ChEBI" id="CHEBI:15377"/>
        <dbReference type="ChEBI" id="CHEBI:15378"/>
        <dbReference type="ChEBI" id="CHEBI:67139"/>
        <dbReference type="ChEBI" id="CHEBI:537519"/>
        <dbReference type="EC" id="4.3.3.7"/>
    </reaction>
</comment>
<proteinExistence type="inferred from homology"/>
<keyword evidence="10 12" id="KW-0704">Schiff base</keyword>
<evidence type="ECO:0000313" key="16">
    <source>
        <dbReference type="EMBL" id="MCP9292067.1"/>
    </source>
</evidence>
<evidence type="ECO:0000256" key="11">
    <source>
        <dbReference type="ARBA" id="ARBA00047836"/>
    </source>
</evidence>
<dbReference type="Proteomes" id="UP001139125">
    <property type="component" value="Unassembled WGS sequence"/>
</dbReference>
<evidence type="ECO:0000256" key="13">
    <source>
        <dbReference type="PIRNR" id="PIRNR001365"/>
    </source>
</evidence>
<evidence type="ECO:0000313" key="17">
    <source>
        <dbReference type="Proteomes" id="UP001139125"/>
    </source>
</evidence>
<dbReference type="GO" id="GO:0019877">
    <property type="term" value="P:diaminopimelate biosynthetic process"/>
    <property type="evidence" value="ECO:0007669"/>
    <property type="project" value="UniProtKB-UniRule"/>
</dbReference>
<dbReference type="GO" id="GO:0009089">
    <property type="term" value="P:lysine biosynthetic process via diaminopimelate"/>
    <property type="evidence" value="ECO:0007669"/>
    <property type="project" value="UniProtKB-UniRule"/>
</dbReference>
<feature type="active site" description="Proton donor/acceptor" evidence="12 14">
    <location>
        <position position="132"/>
    </location>
</feature>